<name>A0A0V1ET05_TRIPS</name>
<protein>
    <submittedName>
        <fullName evidence="1">Uncharacterized protein</fullName>
    </submittedName>
</protein>
<evidence type="ECO:0000313" key="1">
    <source>
        <dbReference type="EMBL" id="KRY76998.1"/>
    </source>
</evidence>
<dbReference type="Proteomes" id="UP000054632">
    <property type="component" value="Unassembled WGS sequence"/>
</dbReference>
<evidence type="ECO:0000313" key="2">
    <source>
        <dbReference type="Proteomes" id="UP000054632"/>
    </source>
</evidence>
<dbReference type="AlphaFoldDB" id="A0A0V1ET05"/>
<dbReference type="EMBL" id="JYDR01000009">
    <property type="protein sequence ID" value="KRY76998.1"/>
    <property type="molecule type" value="Genomic_DNA"/>
</dbReference>
<gene>
    <name evidence="1" type="ORF">T4A_9280</name>
</gene>
<sequence>MNNGFYCFTQASLLASIKQLTRTFQLASLGQLNIKQSTSRVSGPGSLVILENHRALKHEQESKLSHCDIVRKKSSDTIWQVPVVWFCVKSPGTKSRFRLLHHHHMLKIPNQIATTVILLQKITGHNLAIVRSCNVNAVLQNQKVKIPVVEFIFIKSPDTKTRIRLLQVHLQFEDPEYAAYFIKQFNLALQESYNLQLLIRSKCSSIRSHSPIGQSIFSGYHSTYASAKFILVTSYCGIGFSTIKQSTSHALVSDPDALVLENHREIANSSAADSPLNVHAYKRP</sequence>
<organism evidence="1 2">
    <name type="scientific">Trichinella pseudospiralis</name>
    <name type="common">Parasitic roundworm</name>
    <dbReference type="NCBI Taxonomy" id="6337"/>
    <lineage>
        <taxon>Eukaryota</taxon>
        <taxon>Metazoa</taxon>
        <taxon>Ecdysozoa</taxon>
        <taxon>Nematoda</taxon>
        <taxon>Enoplea</taxon>
        <taxon>Dorylaimia</taxon>
        <taxon>Trichinellida</taxon>
        <taxon>Trichinellidae</taxon>
        <taxon>Trichinella</taxon>
    </lineage>
</organism>
<reference evidence="1 2" key="1">
    <citation type="submission" date="2015-01" db="EMBL/GenBank/DDBJ databases">
        <title>Evolution of Trichinella species and genotypes.</title>
        <authorList>
            <person name="Korhonen P.K."/>
            <person name="Edoardo P."/>
            <person name="Giuseppe L.R."/>
            <person name="Gasser R.B."/>
        </authorList>
    </citation>
    <scope>NUCLEOTIDE SEQUENCE [LARGE SCALE GENOMIC DNA]</scope>
    <source>
        <strain evidence="1">ISS13</strain>
    </source>
</reference>
<comment type="caution">
    <text evidence="1">The sequence shown here is derived from an EMBL/GenBank/DDBJ whole genome shotgun (WGS) entry which is preliminary data.</text>
</comment>
<accession>A0A0V1ET05</accession>
<proteinExistence type="predicted"/>